<dbReference type="NCBIfam" id="TIGR01175">
    <property type="entry name" value="pilM"/>
    <property type="match status" value="1"/>
</dbReference>
<dbReference type="CDD" id="cd24049">
    <property type="entry name" value="ASKHA_NBD_PilM"/>
    <property type="match status" value="1"/>
</dbReference>
<organism evidence="2 3">
    <name type="scientific">Shewanella surugensis</name>
    <dbReference type="NCBI Taxonomy" id="212020"/>
    <lineage>
        <taxon>Bacteria</taxon>
        <taxon>Pseudomonadati</taxon>
        <taxon>Pseudomonadota</taxon>
        <taxon>Gammaproteobacteria</taxon>
        <taxon>Alteromonadales</taxon>
        <taxon>Shewanellaceae</taxon>
        <taxon>Shewanella</taxon>
    </lineage>
</organism>
<proteinExistence type="predicted"/>
<dbReference type="PIRSF" id="PIRSF019169">
    <property type="entry name" value="PilM"/>
    <property type="match status" value="1"/>
</dbReference>
<dbReference type="InterPro" id="IPR005883">
    <property type="entry name" value="PilM"/>
</dbReference>
<keyword evidence="3" id="KW-1185">Reference proteome</keyword>
<comment type="caution">
    <text evidence="2">The sequence shown here is derived from an EMBL/GenBank/DDBJ whole genome shotgun (WGS) entry which is preliminary data.</text>
</comment>
<gene>
    <name evidence="2" type="ORF">L2764_14000</name>
</gene>
<dbReference type="Gene3D" id="3.30.1490.300">
    <property type="match status" value="1"/>
</dbReference>
<feature type="domain" description="SHS2" evidence="1">
    <location>
        <begin position="1"/>
        <end position="168"/>
    </location>
</feature>
<evidence type="ECO:0000313" key="2">
    <source>
        <dbReference type="EMBL" id="MCL1125559.1"/>
    </source>
</evidence>
<dbReference type="Proteomes" id="UP001203423">
    <property type="component" value="Unassembled WGS sequence"/>
</dbReference>
<dbReference type="InterPro" id="IPR003494">
    <property type="entry name" value="SHS2_FtsA"/>
</dbReference>
<evidence type="ECO:0000313" key="3">
    <source>
        <dbReference type="Proteomes" id="UP001203423"/>
    </source>
</evidence>
<dbReference type="SUPFAM" id="SSF53067">
    <property type="entry name" value="Actin-like ATPase domain"/>
    <property type="match status" value="2"/>
</dbReference>
<accession>A0ABT0LDB7</accession>
<sequence length="347" mass="38550">MVGIDIGSHEVKAILLSKKERSYHIVRHAAIPLMKGTVVDREIKDLKALVDALSLIKRALPKNIKFAAVAVSGSAVINKVIEMDASLTEAEMEAQIELEAESLIPYPLNEISIDFELLDLEKIEDDNVEVLLSACRTDTIDSRIDALDDVNLEAKVVDIEGYALGRTYEFIRHQLPNEGYHSVTAMIDVGANMLTLAMIEEGETVFVRGQDTGGDAYTQAIMSTYGLTYDKAEKAKILGELPLAYKEEVLLPFQMQLLQKIKHILQLYYTVSERERIDYIVLCGGGACIEGLVERIKVDLNIDTMIADPFTGHLEASSPIKKQLQSQMAKYMLACGLALRSYGQWPI</sequence>
<dbReference type="SMART" id="SM00842">
    <property type="entry name" value="FtsA"/>
    <property type="match status" value="1"/>
</dbReference>
<name>A0ABT0LDB7_9GAMM</name>
<reference evidence="2 3" key="1">
    <citation type="submission" date="2022-01" db="EMBL/GenBank/DDBJ databases">
        <title>Whole genome-based taxonomy of the Shewanellaceae.</title>
        <authorList>
            <person name="Martin-Rodriguez A.J."/>
        </authorList>
    </citation>
    <scope>NUCLEOTIDE SEQUENCE [LARGE SCALE GENOMIC DNA]</scope>
    <source>
        <strain evidence="2 3">DSM 17177</strain>
    </source>
</reference>
<dbReference type="Gene3D" id="3.30.420.40">
    <property type="match status" value="2"/>
</dbReference>
<dbReference type="Pfam" id="PF11104">
    <property type="entry name" value="PilM_2"/>
    <property type="match status" value="1"/>
</dbReference>
<dbReference type="PANTHER" id="PTHR32432">
    <property type="entry name" value="CELL DIVISION PROTEIN FTSA-RELATED"/>
    <property type="match status" value="1"/>
</dbReference>
<evidence type="ECO:0000259" key="1">
    <source>
        <dbReference type="SMART" id="SM00842"/>
    </source>
</evidence>
<protein>
    <submittedName>
        <fullName evidence="2">Pilus assembly protein PilM</fullName>
    </submittedName>
</protein>
<dbReference type="PANTHER" id="PTHR32432:SF3">
    <property type="entry name" value="ETHANOLAMINE UTILIZATION PROTEIN EUTJ"/>
    <property type="match status" value="1"/>
</dbReference>
<dbReference type="InterPro" id="IPR050696">
    <property type="entry name" value="FtsA/MreB"/>
</dbReference>
<dbReference type="InterPro" id="IPR043129">
    <property type="entry name" value="ATPase_NBD"/>
</dbReference>
<dbReference type="EMBL" id="JAKIKS010000053">
    <property type="protein sequence ID" value="MCL1125559.1"/>
    <property type="molecule type" value="Genomic_DNA"/>
</dbReference>